<organism evidence="12 13">
    <name type="scientific">Allacma fusca</name>
    <dbReference type="NCBI Taxonomy" id="39272"/>
    <lineage>
        <taxon>Eukaryota</taxon>
        <taxon>Metazoa</taxon>
        <taxon>Ecdysozoa</taxon>
        <taxon>Arthropoda</taxon>
        <taxon>Hexapoda</taxon>
        <taxon>Collembola</taxon>
        <taxon>Symphypleona</taxon>
        <taxon>Sminthuridae</taxon>
        <taxon>Allacma</taxon>
    </lineage>
</organism>
<dbReference type="EMBL" id="CAJVCH010570376">
    <property type="protein sequence ID" value="CAG7834783.1"/>
    <property type="molecule type" value="Genomic_DNA"/>
</dbReference>
<evidence type="ECO:0000256" key="3">
    <source>
        <dbReference type="ARBA" id="ARBA00022630"/>
    </source>
</evidence>
<dbReference type="InterPro" id="IPR003097">
    <property type="entry name" value="CysJ-like_FAD-binding"/>
</dbReference>
<proteinExistence type="predicted"/>
<accession>A0A8J2LG66</accession>
<protein>
    <recommendedName>
        <fullName evidence="9">Methionine synthase reductase</fullName>
        <ecNumber evidence="8">1.16.1.8</ecNumber>
    </recommendedName>
</protein>
<evidence type="ECO:0000256" key="2">
    <source>
        <dbReference type="ARBA" id="ARBA00001974"/>
    </source>
</evidence>
<evidence type="ECO:0000313" key="13">
    <source>
        <dbReference type="Proteomes" id="UP000708208"/>
    </source>
</evidence>
<dbReference type="PROSITE" id="PS50902">
    <property type="entry name" value="FLAVODOXIN_LIKE"/>
    <property type="match status" value="1"/>
</dbReference>
<dbReference type="FunFam" id="3.40.50.80:FF:000001">
    <property type="entry name" value="NADPH--cytochrome P450 reductase 1"/>
    <property type="match status" value="1"/>
</dbReference>
<evidence type="ECO:0000259" key="10">
    <source>
        <dbReference type="PROSITE" id="PS50902"/>
    </source>
</evidence>
<dbReference type="GO" id="GO:0009086">
    <property type="term" value="P:methionine biosynthetic process"/>
    <property type="evidence" value="ECO:0007669"/>
    <property type="project" value="TreeGrafter"/>
</dbReference>
<comment type="caution">
    <text evidence="12">The sequence shown here is derived from an EMBL/GenBank/DDBJ whole genome shotgun (WGS) entry which is preliminary data.</text>
</comment>
<dbReference type="Proteomes" id="UP000708208">
    <property type="component" value="Unassembled WGS sequence"/>
</dbReference>
<name>A0A8J2LG66_9HEXA</name>
<keyword evidence="3" id="KW-0285">Flavoprotein</keyword>
<dbReference type="InterPro" id="IPR008254">
    <property type="entry name" value="Flavodoxin/NO_synth"/>
</dbReference>
<reference evidence="12" key="1">
    <citation type="submission" date="2021-06" db="EMBL/GenBank/DDBJ databases">
        <authorList>
            <person name="Hodson N. C."/>
            <person name="Mongue J. A."/>
            <person name="Jaron S. K."/>
        </authorList>
    </citation>
    <scope>NUCLEOTIDE SEQUENCE</scope>
</reference>
<feature type="domain" description="FAD-binding FR-type" evidence="11">
    <location>
        <begin position="237"/>
        <end position="508"/>
    </location>
</feature>
<dbReference type="GO" id="GO:0005829">
    <property type="term" value="C:cytosol"/>
    <property type="evidence" value="ECO:0007669"/>
    <property type="project" value="TreeGrafter"/>
</dbReference>
<dbReference type="GO" id="GO:0050660">
    <property type="term" value="F:flavin adenine dinucleotide binding"/>
    <property type="evidence" value="ECO:0007669"/>
    <property type="project" value="TreeGrafter"/>
</dbReference>
<dbReference type="FunFam" id="1.20.990.10:FF:000007">
    <property type="entry name" value="Methionine synthase reductase"/>
    <property type="match status" value="1"/>
</dbReference>
<dbReference type="OrthoDB" id="1856718at2759"/>
<evidence type="ECO:0000256" key="6">
    <source>
        <dbReference type="ARBA" id="ARBA00022857"/>
    </source>
</evidence>
<dbReference type="InterPro" id="IPR001433">
    <property type="entry name" value="OxRdtase_FAD/NAD-bd"/>
</dbReference>
<keyword evidence="4" id="KW-0288">FMN</keyword>
<gene>
    <name evidence="12" type="ORF">AFUS01_LOCUS44243</name>
</gene>
<dbReference type="Pfam" id="PF00258">
    <property type="entry name" value="Flavodoxin_1"/>
    <property type="match status" value="1"/>
</dbReference>
<comment type="cofactor">
    <cofactor evidence="1">
        <name>FMN</name>
        <dbReference type="ChEBI" id="CHEBI:58210"/>
    </cofactor>
</comment>
<evidence type="ECO:0000256" key="5">
    <source>
        <dbReference type="ARBA" id="ARBA00022827"/>
    </source>
</evidence>
<evidence type="ECO:0000313" key="12">
    <source>
        <dbReference type="EMBL" id="CAG7834783.1"/>
    </source>
</evidence>
<dbReference type="GO" id="GO:0050667">
    <property type="term" value="P:homocysteine metabolic process"/>
    <property type="evidence" value="ECO:0007669"/>
    <property type="project" value="TreeGrafter"/>
</dbReference>
<dbReference type="EC" id="1.16.1.8" evidence="8"/>
<dbReference type="InterPro" id="IPR017927">
    <property type="entry name" value="FAD-bd_FR_type"/>
</dbReference>
<dbReference type="GO" id="GO:0030586">
    <property type="term" value="F:[methionine synthase] reductase (NADPH) activity"/>
    <property type="evidence" value="ECO:0007669"/>
    <property type="project" value="UniProtKB-EC"/>
</dbReference>
<keyword evidence="5" id="KW-0274">FAD</keyword>
<dbReference type="PROSITE" id="PS51384">
    <property type="entry name" value="FAD_FR"/>
    <property type="match status" value="1"/>
</dbReference>
<keyword evidence="13" id="KW-1185">Reference proteome</keyword>
<evidence type="ECO:0000256" key="9">
    <source>
        <dbReference type="ARBA" id="ARBA00040659"/>
    </source>
</evidence>
<evidence type="ECO:0000259" key="11">
    <source>
        <dbReference type="PROSITE" id="PS51384"/>
    </source>
</evidence>
<evidence type="ECO:0000256" key="4">
    <source>
        <dbReference type="ARBA" id="ARBA00022643"/>
    </source>
</evidence>
<dbReference type="PANTHER" id="PTHR19384:SF84">
    <property type="entry name" value="METHIONINE SYNTHASE REDUCTASE"/>
    <property type="match status" value="1"/>
</dbReference>
<evidence type="ECO:0000256" key="7">
    <source>
        <dbReference type="ARBA" id="ARBA00023002"/>
    </source>
</evidence>
<dbReference type="PANTHER" id="PTHR19384">
    <property type="entry name" value="NITRIC OXIDE SYNTHASE-RELATED"/>
    <property type="match status" value="1"/>
</dbReference>
<dbReference type="Pfam" id="PF00175">
    <property type="entry name" value="NAD_binding_1"/>
    <property type="match status" value="1"/>
</dbReference>
<evidence type="ECO:0000256" key="1">
    <source>
        <dbReference type="ARBA" id="ARBA00001917"/>
    </source>
</evidence>
<keyword evidence="6" id="KW-0521">NADP</keyword>
<dbReference type="FunFam" id="3.40.50.360:FF:000059">
    <property type="entry name" value="5-methyltetrahydrofolate-homocysteine methyltransferase reductase"/>
    <property type="match status" value="1"/>
</dbReference>
<dbReference type="AlphaFoldDB" id="A0A8J2LG66"/>
<sequence>MKNFLTATEDLHFVLLYGSQLGQAKSIAEGLLDVSHQEYNLRGSLFSLNEVTDIKDLGKVKCPVVIVTSTTGDGDPPENADKFWRKLRRKNLDGKTLLFVRYTILGLGDTNFNNFCNCGKTIHRRFQELGATLFYPPGWADDGTGLDLVVDDWIQGLWPALKSCIGIKNLNPIPSIGPSQSFQIDSSTEEKMSENLETKTLTLPPLPTSALVIECTNKSPMDYNLLKPTCAYPLIDGEPVLMTISNARLLTKSTAVKTGIEMTLEFKVEENCFRFQPGDSVAIVSPNPVGEVSAILQHLGVDDAQADGEVNVRLNPSVPKGKMPAHVPTETSIRNLFTYVCDIRMPPKKAFLRLLAESCSDESEKITLLELSSKQGAALYTEKILNSGVSLLDLLLQFPSCKPKPAALIELLPRLQPRAYSICSSPLKSSKSFQIAFNIIEIPKDNNRQYQRLGVCTGWLYEILKEKYQDKFLQDDILTLDSVDKQIIGELPEDIVVFRRRNQNFTLPEDLTAPLVMVGPGTGVAPFVGFLQHRQSQTENSTIEVGENVLYFGCRNRNKDYLYENELHQFSQSGLLTNLYVSFSRDEGQEGIKYVQDQMQKNQVELISILDKGGYFYVCGDAKNMAKNVRETLISCLKNIKGMDEKEAFAAVAELVSSKRYLQDVWA</sequence>
<dbReference type="GO" id="GO:0010181">
    <property type="term" value="F:FMN binding"/>
    <property type="evidence" value="ECO:0007669"/>
    <property type="project" value="InterPro"/>
</dbReference>
<keyword evidence="7" id="KW-0560">Oxidoreductase</keyword>
<comment type="cofactor">
    <cofactor evidence="2">
        <name>FAD</name>
        <dbReference type="ChEBI" id="CHEBI:57692"/>
    </cofactor>
</comment>
<evidence type="ECO:0000256" key="8">
    <source>
        <dbReference type="ARBA" id="ARBA00039088"/>
    </source>
</evidence>
<dbReference type="Pfam" id="PF00667">
    <property type="entry name" value="FAD_binding_1"/>
    <property type="match status" value="1"/>
</dbReference>
<feature type="domain" description="Flavodoxin-like" evidence="10">
    <location>
        <begin position="13"/>
        <end position="158"/>
    </location>
</feature>